<organism evidence="1">
    <name type="scientific">bioreactor metagenome</name>
    <dbReference type="NCBI Taxonomy" id="1076179"/>
    <lineage>
        <taxon>unclassified sequences</taxon>
        <taxon>metagenomes</taxon>
        <taxon>ecological metagenomes</taxon>
    </lineage>
</organism>
<dbReference type="EMBL" id="VSSQ01109066">
    <property type="protein sequence ID" value="MPN47514.1"/>
    <property type="molecule type" value="Genomic_DNA"/>
</dbReference>
<protein>
    <submittedName>
        <fullName evidence="1">Small, acid-soluble spore protein Tlp</fullName>
    </submittedName>
</protein>
<reference evidence="1" key="1">
    <citation type="submission" date="2019-08" db="EMBL/GenBank/DDBJ databases">
        <authorList>
            <person name="Kucharzyk K."/>
            <person name="Murdoch R.W."/>
            <person name="Higgins S."/>
            <person name="Loffler F."/>
        </authorList>
    </citation>
    <scope>NUCLEOTIDE SEQUENCE</scope>
</reference>
<name>A0A645IGT1_9ZZZZ</name>
<dbReference type="InterPro" id="IPR017524">
    <property type="entry name" value="SASP_thioredoxin-like"/>
</dbReference>
<dbReference type="AlphaFoldDB" id="A0A645IGT1"/>
<proteinExistence type="predicted"/>
<evidence type="ECO:0000313" key="1">
    <source>
        <dbReference type="EMBL" id="MPN47514.1"/>
    </source>
</evidence>
<dbReference type="Pfam" id="PF19824">
    <property type="entry name" value="Tlp"/>
    <property type="match status" value="1"/>
</dbReference>
<comment type="caution">
    <text evidence="1">The sequence shown here is derived from an EMBL/GenBank/DDBJ whole genome shotgun (WGS) entry which is preliminary data.</text>
</comment>
<sequence>MDSSPDTIQKMHKDQGREKIKKLQEKISTTKYNLEVSEEIIAQTPSDAQQEKLAQKNILRRHGIAGLEQEIRNIEQALED</sequence>
<gene>
    <name evidence="1" type="primary">tlp_5</name>
    <name evidence="1" type="ORF">SDC9_195116</name>
</gene>
<accession>A0A645IGT1</accession>